<dbReference type="STRING" id="1423892.EMUR_00945"/>
<sequence length="420" mass="46108">MLNNFSRALRNGVRFIPFSPSKVFGAVRTIYSYFGVVPLLRLLPDFGINQKVICRAQLPVLHRNQTCKYVSSKCHKLGLELQGNYVIFQGKRYPVVPLTGPDKEPVVNVQGHRLYAINTAGTNHYKDFESKSEENKVLVVAYDGRKCVDPVVKGDNRNVFLSTECSVYPFSFSVKSYETGQVEFFLSFLMLPFNVAGLAVGCIGRLSASVLLGIARCANSLSGYLAEKVDKKIIHGSSGVLPDTKKPYFLTSLIFLLSIIGNSLTCCSTVLKNAGNFAESVIRAPSAIANGIHNNNIRCLPMMAGIAAINQSAKSLFSGLKDSGVDLVKTCVLCKARLCGDEGTLRQHISDKQGLIPVQKENKEESSQEAKQTQKRKISRQDLNQIAQLGSKLSEELLCGTKEDISREISKQKKTSTKAV</sequence>
<evidence type="ECO:0000313" key="3">
    <source>
        <dbReference type="Proteomes" id="UP000018689"/>
    </source>
</evidence>
<dbReference type="HOGENOM" id="CLU_658469_0_0_5"/>
<protein>
    <submittedName>
        <fullName evidence="2">Uncharacterized protein</fullName>
    </submittedName>
</protein>
<gene>
    <name evidence="2" type="ORF">EMUR_00945</name>
</gene>
<organism evidence="2 3">
    <name type="scientific">Ehrlichia muris AS145</name>
    <dbReference type="NCBI Taxonomy" id="1423892"/>
    <lineage>
        <taxon>Bacteria</taxon>
        <taxon>Pseudomonadati</taxon>
        <taxon>Pseudomonadota</taxon>
        <taxon>Alphaproteobacteria</taxon>
        <taxon>Rickettsiales</taxon>
        <taxon>Anaplasmataceae</taxon>
        <taxon>Ehrlichia</taxon>
    </lineage>
</organism>
<dbReference type="Proteomes" id="UP000018689">
    <property type="component" value="Chromosome"/>
</dbReference>
<keyword evidence="3" id="KW-1185">Reference proteome</keyword>
<dbReference type="OrthoDB" id="7163245at2"/>
<dbReference type="RefSeq" id="WP_024071822.1">
    <property type="nucleotide sequence ID" value="NC_023063.1"/>
</dbReference>
<evidence type="ECO:0000256" key="1">
    <source>
        <dbReference type="SAM" id="MobiDB-lite"/>
    </source>
</evidence>
<dbReference type="AlphaFoldDB" id="V9R5K6"/>
<dbReference type="KEGG" id="emr:EMUR_00945"/>
<accession>V9R5K6</accession>
<dbReference type="PATRIC" id="fig|1423892.3.peg.190"/>
<reference evidence="2 3" key="1">
    <citation type="journal article" date="2014" name="Genome Announc.">
        <title>Complete Genome Sequence of Ehrlichia muris Strain AS145T, a Model Monocytotropic Ehrlichia Strain.</title>
        <authorList>
            <person name="Thirumalapura N.R."/>
            <person name="Qin X."/>
            <person name="Kuriakose J.A."/>
            <person name="Walker D.H."/>
        </authorList>
    </citation>
    <scope>NUCLEOTIDE SEQUENCE [LARGE SCALE GENOMIC DNA]</scope>
    <source>
        <strain evidence="3">AS154</strain>
    </source>
</reference>
<feature type="region of interest" description="Disordered" evidence="1">
    <location>
        <begin position="358"/>
        <end position="379"/>
    </location>
</feature>
<evidence type="ECO:0000313" key="2">
    <source>
        <dbReference type="EMBL" id="AHC39022.1"/>
    </source>
</evidence>
<name>V9R5K6_9RICK</name>
<dbReference type="EMBL" id="CP006917">
    <property type="protein sequence ID" value="AHC39022.1"/>
    <property type="molecule type" value="Genomic_DNA"/>
</dbReference>
<proteinExistence type="predicted"/>